<sequence>MSTGNKFSHSKPYSQSQSCPIPVGNSLCGETNSLEIMKEFNKLYEDRMQQVDSIAGGDCLQEKIKLQQEWIQNLTQQNEMLVKAVQDLEYEATERVKQLEDKLHKNAQCLCEVMKKYREFDFSVDLLSSPIQKITQLENDKKNLLEFINRIRDNQDWSIDGLFFYNVAPSDLLGPTNKICDKSVVEVCSTEGEEILKTKDRALQELTQKLNYINSFGDVECMVKELQCRREECESLKEAMADMRQALTEEVASKHDQIILLKREMQVIEETCAQAEKQIIFKDDIIKELRKDIKQLKQQIIIPEKVLNSFETNRNECQSPLSVNNVQDSLEHPYLIIKHTSKKLMGKNTVIYINKDGSVQKSEQNRAAEALCRNFPKHSDVCVKCKNHLLNRSAFPICKSENELTNMKDMLRPVKERSKITNGSFKRGRTCIDKFKDKKFTLDYIPVRTHVNNLEISRP</sequence>
<feature type="coiled-coil region" evidence="1">
    <location>
        <begin position="226"/>
        <end position="299"/>
    </location>
</feature>
<keyword evidence="1" id="KW-0175">Coiled coil</keyword>
<comment type="caution">
    <text evidence="2">The sequence shown here is derived from an EMBL/GenBank/DDBJ whole genome shotgun (WGS) entry which is preliminary data.</text>
</comment>
<dbReference type="AlphaFoldDB" id="A0A834IL53"/>
<proteinExistence type="predicted"/>
<dbReference type="Proteomes" id="UP000625711">
    <property type="component" value="Unassembled WGS sequence"/>
</dbReference>
<dbReference type="OrthoDB" id="6350415at2759"/>
<dbReference type="EMBL" id="JAACXV010000244">
    <property type="protein sequence ID" value="KAF7281376.1"/>
    <property type="molecule type" value="Genomic_DNA"/>
</dbReference>
<reference evidence="2" key="1">
    <citation type="submission" date="2020-08" db="EMBL/GenBank/DDBJ databases">
        <title>Genome sequencing and assembly of the red palm weevil Rhynchophorus ferrugineus.</title>
        <authorList>
            <person name="Dias G.B."/>
            <person name="Bergman C.M."/>
            <person name="Manee M."/>
        </authorList>
    </citation>
    <scope>NUCLEOTIDE SEQUENCE</scope>
    <source>
        <strain evidence="2">AA-2017</strain>
        <tissue evidence="2">Whole larva</tissue>
    </source>
</reference>
<keyword evidence="3" id="KW-1185">Reference proteome</keyword>
<name>A0A834IL53_RHYFE</name>
<accession>A0A834IL53</accession>
<evidence type="ECO:0000313" key="3">
    <source>
        <dbReference type="Proteomes" id="UP000625711"/>
    </source>
</evidence>
<evidence type="ECO:0000313" key="2">
    <source>
        <dbReference type="EMBL" id="KAF7281376.1"/>
    </source>
</evidence>
<gene>
    <name evidence="2" type="ORF">GWI33_004857</name>
</gene>
<protein>
    <submittedName>
        <fullName evidence="2">Uncharacterized protein</fullName>
    </submittedName>
</protein>
<evidence type="ECO:0000256" key="1">
    <source>
        <dbReference type="SAM" id="Coils"/>
    </source>
</evidence>
<organism evidence="2 3">
    <name type="scientific">Rhynchophorus ferrugineus</name>
    <name type="common">Red palm weevil</name>
    <name type="synonym">Curculio ferrugineus</name>
    <dbReference type="NCBI Taxonomy" id="354439"/>
    <lineage>
        <taxon>Eukaryota</taxon>
        <taxon>Metazoa</taxon>
        <taxon>Ecdysozoa</taxon>
        <taxon>Arthropoda</taxon>
        <taxon>Hexapoda</taxon>
        <taxon>Insecta</taxon>
        <taxon>Pterygota</taxon>
        <taxon>Neoptera</taxon>
        <taxon>Endopterygota</taxon>
        <taxon>Coleoptera</taxon>
        <taxon>Polyphaga</taxon>
        <taxon>Cucujiformia</taxon>
        <taxon>Curculionidae</taxon>
        <taxon>Dryophthorinae</taxon>
        <taxon>Rhynchophorus</taxon>
    </lineage>
</organism>